<feature type="domain" description="SGNH hydrolase-type esterase" evidence="1">
    <location>
        <begin position="38"/>
        <end position="196"/>
    </location>
</feature>
<sequence length="216" mass="23142">MITLSDMGSALMTVWKRCAAVFLFLLAMPVHAQNILLVGDSISAAFGLEISEGWGSLLEQRLTDEGYPHSVINASVSGDTTAGGLARLPGLLEEFEPELVIIELGGNDGLRALPLENMQQNLSAMVSLSQQAGADVILLGMMIPPNYGPRYADGFAQVFHQVAEERDVTLVPFLLEGVGGVEGMMQDDGVHPTAAAQPLLLDNAWPAIRLWLDSIE</sequence>
<dbReference type="EMBL" id="BMNN01000002">
    <property type="protein sequence ID" value="GGI96568.1"/>
    <property type="molecule type" value="Genomic_DNA"/>
</dbReference>
<dbReference type="Proteomes" id="UP000633263">
    <property type="component" value="Unassembled WGS sequence"/>
</dbReference>
<dbReference type="InterPro" id="IPR036514">
    <property type="entry name" value="SGNH_hydro_sf"/>
</dbReference>
<comment type="caution">
    <text evidence="2">The sequence shown here is derived from an EMBL/GenBank/DDBJ whole genome shotgun (WGS) entry which is preliminary data.</text>
</comment>
<dbReference type="Pfam" id="PF13472">
    <property type="entry name" value="Lipase_GDSL_2"/>
    <property type="match status" value="1"/>
</dbReference>
<proteinExistence type="predicted"/>
<keyword evidence="3" id="KW-1185">Reference proteome</keyword>
<name>A0ABQ2CN42_9GAMM</name>
<dbReference type="PANTHER" id="PTHR30383">
    <property type="entry name" value="THIOESTERASE 1/PROTEASE 1/LYSOPHOSPHOLIPASE L1"/>
    <property type="match status" value="1"/>
</dbReference>
<evidence type="ECO:0000313" key="2">
    <source>
        <dbReference type="EMBL" id="GGI96568.1"/>
    </source>
</evidence>
<dbReference type="InterPro" id="IPR051532">
    <property type="entry name" value="Ester_Hydrolysis_Enzymes"/>
</dbReference>
<dbReference type="InterPro" id="IPR013830">
    <property type="entry name" value="SGNH_hydro"/>
</dbReference>
<dbReference type="PANTHER" id="PTHR30383:SF24">
    <property type="entry name" value="THIOESTERASE 1_PROTEASE 1_LYSOPHOSPHOLIPASE L1"/>
    <property type="match status" value="1"/>
</dbReference>
<dbReference type="CDD" id="cd01822">
    <property type="entry name" value="Lysophospholipase_L1_like"/>
    <property type="match status" value="1"/>
</dbReference>
<reference evidence="3" key="1">
    <citation type="journal article" date="2019" name="Int. J. Syst. Evol. Microbiol.">
        <title>The Global Catalogue of Microorganisms (GCM) 10K type strain sequencing project: providing services to taxonomists for standard genome sequencing and annotation.</title>
        <authorList>
            <consortium name="The Broad Institute Genomics Platform"/>
            <consortium name="The Broad Institute Genome Sequencing Center for Infectious Disease"/>
            <person name="Wu L."/>
            <person name="Ma J."/>
        </authorList>
    </citation>
    <scope>NUCLEOTIDE SEQUENCE [LARGE SCALE GENOMIC DNA]</scope>
    <source>
        <strain evidence="3">JCM 11590</strain>
    </source>
</reference>
<dbReference type="Gene3D" id="3.40.50.1110">
    <property type="entry name" value="SGNH hydrolase"/>
    <property type="match status" value="1"/>
</dbReference>
<evidence type="ECO:0000259" key="1">
    <source>
        <dbReference type="Pfam" id="PF13472"/>
    </source>
</evidence>
<evidence type="ECO:0000313" key="3">
    <source>
        <dbReference type="Proteomes" id="UP000633263"/>
    </source>
</evidence>
<accession>A0ABQ2CN42</accession>
<protein>
    <submittedName>
        <fullName evidence="2">Arylesterase</fullName>
    </submittedName>
</protein>
<organism evidence="2 3">
    <name type="scientific">Halopseudomonas pertucinogena</name>
    <dbReference type="NCBI Taxonomy" id="86175"/>
    <lineage>
        <taxon>Bacteria</taxon>
        <taxon>Pseudomonadati</taxon>
        <taxon>Pseudomonadota</taxon>
        <taxon>Gammaproteobacteria</taxon>
        <taxon>Pseudomonadales</taxon>
        <taxon>Pseudomonadaceae</taxon>
        <taxon>Halopseudomonas</taxon>
    </lineage>
</organism>
<dbReference type="SUPFAM" id="SSF52266">
    <property type="entry name" value="SGNH hydrolase"/>
    <property type="match status" value="1"/>
</dbReference>
<gene>
    <name evidence="2" type="ORF">GCM10009083_11500</name>
</gene>